<keyword evidence="1" id="KW-0472">Membrane</keyword>
<evidence type="ECO:0000256" key="1">
    <source>
        <dbReference type="SAM" id="Phobius"/>
    </source>
</evidence>
<proteinExistence type="predicted"/>
<dbReference type="Proteomes" id="UP000261187">
    <property type="component" value="Unassembled WGS sequence"/>
</dbReference>
<accession>A0AA93B822</accession>
<protein>
    <recommendedName>
        <fullName evidence="4">Outer membrane protein beta-barrel domain-containing protein</fullName>
    </recommendedName>
</protein>
<keyword evidence="1" id="KW-0812">Transmembrane</keyword>
<organism evidence="2 3">
    <name type="scientific">Segatella copri</name>
    <dbReference type="NCBI Taxonomy" id="165179"/>
    <lineage>
        <taxon>Bacteria</taxon>
        <taxon>Pseudomonadati</taxon>
        <taxon>Bacteroidota</taxon>
        <taxon>Bacteroidia</taxon>
        <taxon>Bacteroidales</taxon>
        <taxon>Prevotellaceae</taxon>
        <taxon>Segatella</taxon>
    </lineage>
</organism>
<keyword evidence="1" id="KW-1133">Transmembrane helix</keyword>
<gene>
    <name evidence="2" type="ORF">DXC61_12450</name>
</gene>
<evidence type="ECO:0000313" key="2">
    <source>
        <dbReference type="EMBL" id="RGL56983.1"/>
    </source>
</evidence>
<name>A0AA93B822_9BACT</name>
<feature type="transmembrane region" description="Helical" evidence="1">
    <location>
        <begin position="72"/>
        <end position="88"/>
    </location>
</feature>
<evidence type="ECO:0008006" key="4">
    <source>
        <dbReference type="Google" id="ProtNLM"/>
    </source>
</evidence>
<sequence length="259" mass="28574">MKIMLVAMKMVMMTVAATMIVLTKTIMIVVIAIVMSMKAARMMSAMTIIAAGSHLLKIDFFTLLYYKVMKKIAILLAATIAFAINSTAQSMQSGYKGHVEAGYSVGIGDYDFGRFEVNTTHGYQVNPYIFLGAGTGLHFMSSYKTGDMEIPLDVRDNKVDIPVFANFRSNFTKGKISPFFDIKGGTFVTNNGGLYVVASLGVRYALNSKQGLSLSAGYAAEKLEFETFERFNGRYDMSYTRKPATYDTESVSVKLGFDF</sequence>
<comment type="caution">
    <text evidence="2">The sequence shown here is derived from an EMBL/GenBank/DDBJ whole genome shotgun (WGS) entry which is preliminary data.</text>
</comment>
<evidence type="ECO:0000313" key="3">
    <source>
        <dbReference type="Proteomes" id="UP000261187"/>
    </source>
</evidence>
<dbReference type="AlphaFoldDB" id="A0AA93B822"/>
<feature type="transmembrane region" description="Helical" evidence="1">
    <location>
        <begin position="46"/>
        <end position="66"/>
    </location>
</feature>
<feature type="transmembrane region" description="Helical" evidence="1">
    <location>
        <begin position="12"/>
        <end position="34"/>
    </location>
</feature>
<reference evidence="2 3" key="1">
    <citation type="submission" date="2018-08" db="EMBL/GenBank/DDBJ databases">
        <title>A genome reference for cultivated species of the human gut microbiota.</title>
        <authorList>
            <person name="Zou Y."/>
            <person name="Xue W."/>
            <person name="Luo G."/>
        </authorList>
    </citation>
    <scope>NUCLEOTIDE SEQUENCE [LARGE SCALE GENOMIC DNA]</scope>
    <source>
        <strain evidence="2 3">TF06-40</strain>
    </source>
</reference>
<dbReference type="EMBL" id="QSSA01000031">
    <property type="protein sequence ID" value="RGL56983.1"/>
    <property type="molecule type" value="Genomic_DNA"/>
</dbReference>